<gene>
    <name evidence="2" type="ORF">SAMN05428998_102177</name>
</gene>
<reference evidence="2 3" key="1">
    <citation type="submission" date="2017-04" db="EMBL/GenBank/DDBJ databases">
        <authorList>
            <person name="Afonso C.L."/>
            <person name="Miller P.J."/>
            <person name="Scott M.A."/>
            <person name="Spackman E."/>
            <person name="Goraichik I."/>
            <person name="Dimitrov K.M."/>
            <person name="Suarez D.L."/>
            <person name="Swayne D.E."/>
        </authorList>
    </citation>
    <scope>NUCLEOTIDE SEQUENCE [LARGE SCALE GENOMIC DNA]</scope>
    <source>
        <strain evidence="2 3">USBA 355</strain>
    </source>
</reference>
<evidence type="ECO:0000256" key="1">
    <source>
        <dbReference type="SAM" id="Coils"/>
    </source>
</evidence>
<dbReference type="AlphaFoldDB" id="A0A1Y6B8J7"/>
<proteinExistence type="predicted"/>
<dbReference type="Proteomes" id="UP000192917">
    <property type="component" value="Unassembled WGS sequence"/>
</dbReference>
<keyword evidence="1" id="KW-0175">Coiled coil</keyword>
<dbReference type="EMBL" id="FWZX01000002">
    <property type="protein sequence ID" value="SME98499.1"/>
    <property type="molecule type" value="Genomic_DNA"/>
</dbReference>
<evidence type="ECO:0000313" key="2">
    <source>
        <dbReference type="EMBL" id="SME98499.1"/>
    </source>
</evidence>
<evidence type="ECO:0000313" key="3">
    <source>
        <dbReference type="Proteomes" id="UP000192917"/>
    </source>
</evidence>
<name>A0A1Y6B8J7_9PROT</name>
<keyword evidence="3" id="KW-1185">Reference proteome</keyword>
<accession>A0A1Y6B8J7</accession>
<sequence>MAGSDGLAKLPQGLRKLADRLLALDEAVQGSQRELRRVSARVEAANARRRRLLPLAAALLRRQHRDQLAEVGATPFDLAEAAVDTPYDGLLVALAGAARTAGSAPGSILLLGAAREAGEPALAAEVLGLPLRAADATAEAVESAAGQPLAAVAGLGELLAGAALRGALGRRAVLLVVLLDPTDPAGPQALREAARRLVEALAAEGLEALHVSGAGDQVAFARRGLLAPGRSDGFPAPAAPSAGA</sequence>
<dbReference type="STRING" id="560819.SAMN05428998_102177"/>
<organism evidence="2 3">
    <name type="scientific">Tistlia consotensis USBA 355</name>
    <dbReference type="NCBI Taxonomy" id="560819"/>
    <lineage>
        <taxon>Bacteria</taxon>
        <taxon>Pseudomonadati</taxon>
        <taxon>Pseudomonadota</taxon>
        <taxon>Alphaproteobacteria</taxon>
        <taxon>Rhodospirillales</taxon>
        <taxon>Rhodovibrionaceae</taxon>
        <taxon>Tistlia</taxon>
    </lineage>
</organism>
<protein>
    <submittedName>
        <fullName evidence="2">Uncharacterized protein</fullName>
    </submittedName>
</protein>
<dbReference type="RefSeq" id="WP_085121247.1">
    <property type="nucleotide sequence ID" value="NZ_FWZX01000002.1"/>
</dbReference>
<feature type="coiled-coil region" evidence="1">
    <location>
        <begin position="14"/>
        <end position="48"/>
    </location>
</feature>